<organism evidence="2 3">
    <name type="scientific">Pleurodeles waltl</name>
    <name type="common">Iberian ribbed newt</name>
    <dbReference type="NCBI Taxonomy" id="8319"/>
    <lineage>
        <taxon>Eukaryota</taxon>
        <taxon>Metazoa</taxon>
        <taxon>Chordata</taxon>
        <taxon>Craniata</taxon>
        <taxon>Vertebrata</taxon>
        <taxon>Euteleostomi</taxon>
        <taxon>Amphibia</taxon>
        <taxon>Batrachia</taxon>
        <taxon>Caudata</taxon>
        <taxon>Salamandroidea</taxon>
        <taxon>Salamandridae</taxon>
        <taxon>Pleurodelinae</taxon>
        <taxon>Pleurodeles</taxon>
    </lineage>
</organism>
<sequence length="91" mass="10064">MDEWDFQGGRNKSPGRIDGDQRVGDQRLGKEHRVASMINKRFSGLHYRNRSAGNASAAVLAGSQRRAPRKAHSRALEPSEARPEEGAQPRA</sequence>
<protein>
    <submittedName>
        <fullName evidence="2">Uncharacterized protein</fullName>
    </submittedName>
</protein>
<dbReference type="EMBL" id="JANPWB010000011">
    <property type="protein sequence ID" value="KAJ1130539.1"/>
    <property type="molecule type" value="Genomic_DNA"/>
</dbReference>
<name>A0AAV7PTG9_PLEWA</name>
<accession>A0AAV7PTG9</accession>
<feature type="region of interest" description="Disordered" evidence="1">
    <location>
        <begin position="1"/>
        <end position="32"/>
    </location>
</feature>
<feature type="region of interest" description="Disordered" evidence="1">
    <location>
        <begin position="55"/>
        <end position="91"/>
    </location>
</feature>
<evidence type="ECO:0000313" key="2">
    <source>
        <dbReference type="EMBL" id="KAJ1130539.1"/>
    </source>
</evidence>
<comment type="caution">
    <text evidence="2">The sequence shown here is derived from an EMBL/GenBank/DDBJ whole genome shotgun (WGS) entry which is preliminary data.</text>
</comment>
<reference evidence="2" key="1">
    <citation type="journal article" date="2022" name="bioRxiv">
        <title>Sequencing and chromosome-scale assembly of the giantPleurodeles waltlgenome.</title>
        <authorList>
            <person name="Brown T."/>
            <person name="Elewa A."/>
            <person name="Iarovenko S."/>
            <person name="Subramanian E."/>
            <person name="Araus A.J."/>
            <person name="Petzold A."/>
            <person name="Susuki M."/>
            <person name="Suzuki K.-i.T."/>
            <person name="Hayashi T."/>
            <person name="Toyoda A."/>
            <person name="Oliveira C."/>
            <person name="Osipova E."/>
            <person name="Leigh N.D."/>
            <person name="Simon A."/>
            <person name="Yun M.H."/>
        </authorList>
    </citation>
    <scope>NUCLEOTIDE SEQUENCE</scope>
    <source>
        <strain evidence="2">20211129_DDA</strain>
        <tissue evidence="2">Liver</tissue>
    </source>
</reference>
<evidence type="ECO:0000256" key="1">
    <source>
        <dbReference type="SAM" id="MobiDB-lite"/>
    </source>
</evidence>
<feature type="compositionally biased region" description="Basic and acidic residues" evidence="1">
    <location>
        <begin position="74"/>
        <end position="91"/>
    </location>
</feature>
<feature type="compositionally biased region" description="Basic and acidic residues" evidence="1">
    <location>
        <begin position="15"/>
        <end position="32"/>
    </location>
</feature>
<gene>
    <name evidence="2" type="ORF">NDU88_008890</name>
</gene>
<proteinExistence type="predicted"/>
<dbReference type="Proteomes" id="UP001066276">
    <property type="component" value="Chromosome 7"/>
</dbReference>
<dbReference type="AlphaFoldDB" id="A0AAV7PTG9"/>
<keyword evidence="3" id="KW-1185">Reference proteome</keyword>
<evidence type="ECO:0000313" key="3">
    <source>
        <dbReference type="Proteomes" id="UP001066276"/>
    </source>
</evidence>